<feature type="transmembrane region" description="Helical" evidence="6">
    <location>
        <begin position="346"/>
        <end position="363"/>
    </location>
</feature>
<dbReference type="PANTHER" id="PTHR43124">
    <property type="entry name" value="PURINE EFFLUX PUMP PBUE"/>
    <property type="match status" value="1"/>
</dbReference>
<feature type="transmembrane region" description="Helical" evidence="6">
    <location>
        <begin position="194"/>
        <end position="213"/>
    </location>
</feature>
<dbReference type="InterPro" id="IPR050189">
    <property type="entry name" value="MFS_Efflux_Transporters"/>
</dbReference>
<dbReference type="Pfam" id="PF07690">
    <property type="entry name" value="MFS_1"/>
    <property type="match status" value="1"/>
</dbReference>
<evidence type="ECO:0000256" key="4">
    <source>
        <dbReference type="ARBA" id="ARBA00022989"/>
    </source>
</evidence>
<feature type="domain" description="Major facilitator superfamily (MFS) profile" evidence="7">
    <location>
        <begin position="1"/>
        <end position="372"/>
    </location>
</feature>
<gene>
    <name evidence="8" type="ORF">Y5W_00073</name>
</gene>
<organism evidence="8 9">
    <name type="scientific">Alloalcanivorax profundimaris</name>
    <dbReference type="NCBI Taxonomy" id="2735259"/>
    <lineage>
        <taxon>Bacteria</taxon>
        <taxon>Pseudomonadati</taxon>
        <taxon>Pseudomonadota</taxon>
        <taxon>Gammaproteobacteria</taxon>
        <taxon>Oceanospirillales</taxon>
        <taxon>Alcanivoracaceae</taxon>
        <taxon>Alloalcanivorax</taxon>
    </lineage>
</organism>
<proteinExistence type="predicted"/>
<evidence type="ECO:0000256" key="6">
    <source>
        <dbReference type="SAM" id="Phobius"/>
    </source>
</evidence>
<evidence type="ECO:0000313" key="8">
    <source>
        <dbReference type="EMBL" id="MBF5054779.1"/>
    </source>
</evidence>
<evidence type="ECO:0000256" key="5">
    <source>
        <dbReference type="ARBA" id="ARBA00023136"/>
    </source>
</evidence>
<feature type="transmembrane region" description="Helical" evidence="6">
    <location>
        <begin position="283"/>
        <end position="306"/>
    </location>
</feature>
<comment type="subcellular location">
    <subcellularLocation>
        <location evidence="1">Cell membrane</location>
        <topology evidence="1">Multi-pass membrane protein</topology>
    </subcellularLocation>
</comment>
<feature type="transmembrane region" description="Helical" evidence="6">
    <location>
        <begin position="260"/>
        <end position="277"/>
    </location>
</feature>
<evidence type="ECO:0000256" key="2">
    <source>
        <dbReference type="ARBA" id="ARBA00022475"/>
    </source>
</evidence>
<dbReference type="Gene3D" id="1.20.1250.20">
    <property type="entry name" value="MFS general substrate transporter like domains"/>
    <property type="match status" value="2"/>
</dbReference>
<keyword evidence="3 6" id="KW-0812">Transmembrane</keyword>
<dbReference type="SUPFAM" id="SSF103473">
    <property type="entry name" value="MFS general substrate transporter"/>
    <property type="match status" value="1"/>
</dbReference>
<keyword evidence="2" id="KW-1003">Cell membrane</keyword>
<feature type="transmembrane region" description="Helical" evidence="6">
    <location>
        <begin position="318"/>
        <end position="340"/>
    </location>
</feature>
<dbReference type="InterPro" id="IPR020846">
    <property type="entry name" value="MFS_dom"/>
</dbReference>
<dbReference type="EMBL" id="ARXX01000001">
    <property type="protein sequence ID" value="MBF5054779.1"/>
    <property type="molecule type" value="Genomic_DNA"/>
</dbReference>
<evidence type="ECO:0000259" key="7">
    <source>
        <dbReference type="PROSITE" id="PS50850"/>
    </source>
</evidence>
<dbReference type="InterPro" id="IPR011701">
    <property type="entry name" value="MFS"/>
</dbReference>
<protein>
    <submittedName>
        <fullName evidence="8">Major facilitator transporter</fullName>
    </submittedName>
</protein>
<keyword evidence="4 6" id="KW-1133">Transmembrane helix</keyword>
<dbReference type="PROSITE" id="PS50850">
    <property type="entry name" value="MFS"/>
    <property type="match status" value="1"/>
</dbReference>
<sequence length="397" mass="39785">MAAAGFGLIAVCYGFARFAFGLFLPGINADLSLSPSVGGLIAGGSFLGYCVAIVLSAHFTERFGARSVSIAAALVAALGMTGIALAPSALWLAPAVMLAGSSTGLASPPLAAAVSIALPPARRDPANTVINAGTSAGVMLSGPVALLAGAQWRLAFAVFAATACVMAVLVAFTVPGPARAEARATDGAGLRHRLPVRLIVAAWLMGASSTALWSFGSELVALRLGWDGGEAGGLWLAIGIAGIVGAAAGRWVARFGIDRVHGVFLGALALGTVLVGIDGTTPALALFGGALFGAAYITLTGVYLVWGVSALPDRPASGLMVGFLSIAIGQAVGAPVFGVLMERGSAGLAVFVFAGLAFLALFARSAPVPRPVEARAGGGRVAIRFSRQHGTCQLHRD</sequence>
<feature type="transmembrane region" description="Helical" evidence="6">
    <location>
        <begin position="37"/>
        <end position="56"/>
    </location>
</feature>
<keyword evidence="9" id="KW-1185">Reference proteome</keyword>
<feature type="transmembrane region" description="Helical" evidence="6">
    <location>
        <begin position="154"/>
        <end position="174"/>
    </location>
</feature>
<dbReference type="InterPro" id="IPR036259">
    <property type="entry name" value="MFS_trans_sf"/>
</dbReference>
<reference evidence="8 9" key="1">
    <citation type="submission" date="2012-09" db="EMBL/GenBank/DDBJ databases">
        <title>Genome Sequence of alkane-degrading Bacterium Alcanivorax sp. 521-1.</title>
        <authorList>
            <person name="Lai Q."/>
            <person name="Shao Z."/>
        </authorList>
    </citation>
    <scope>NUCLEOTIDE SEQUENCE [LARGE SCALE GENOMIC DNA]</scope>
    <source>
        <strain evidence="8 9">521-1</strain>
    </source>
</reference>
<name>A0ABS0AKY7_9GAMM</name>
<feature type="transmembrane region" description="Helical" evidence="6">
    <location>
        <begin position="233"/>
        <end position="253"/>
    </location>
</feature>
<comment type="caution">
    <text evidence="8">The sequence shown here is derived from an EMBL/GenBank/DDBJ whole genome shotgun (WGS) entry which is preliminary data.</text>
</comment>
<evidence type="ECO:0000256" key="1">
    <source>
        <dbReference type="ARBA" id="ARBA00004651"/>
    </source>
</evidence>
<dbReference type="Proteomes" id="UP000662703">
    <property type="component" value="Unassembled WGS sequence"/>
</dbReference>
<dbReference type="PANTHER" id="PTHR43124:SF10">
    <property type="entry name" value="PURINE EFFLUX PUMP PBUE"/>
    <property type="match status" value="1"/>
</dbReference>
<evidence type="ECO:0000313" key="9">
    <source>
        <dbReference type="Proteomes" id="UP000662703"/>
    </source>
</evidence>
<feature type="transmembrane region" description="Helical" evidence="6">
    <location>
        <begin position="68"/>
        <end position="90"/>
    </location>
</feature>
<evidence type="ECO:0000256" key="3">
    <source>
        <dbReference type="ARBA" id="ARBA00022692"/>
    </source>
</evidence>
<accession>A0ABS0AKY7</accession>
<keyword evidence="5 6" id="KW-0472">Membrane</keyword>